<dbReference type="CDD" id="cd16833">
    <property type="entry name" value="YfiH"/>
    <property type="match status" value="1"/>
</dbReference>
<dbReference type="HOGENOM" id="CLU_065784_0_0_9"/>
<protein>
    <recommendedName>
        <fullName evidence="11">Purine nucleoside phosphorylase</fullName>
    </recommendedName>
</protein>
<comment type="function">
    <text evidence="2">Purine nucleoside enzyme that catalyzes the phosphorolysis of adenosine and inosine nucleosides, yielding D-ribose 1-phosphate and the respective free bases, adenine and hypoxanthine. Also catalyzes the phosphorolysis of S-methyl-5'-thioadenosine into adenine and S-methyl-5-thio-alpha-D-ribose 1-phosphate. Also has adenosine deaminase activity.</text>
</comment>
<dbReference type="InterPro" id="IPR011324">
    <property type="entry name" value="Cytotoxic_necrot_fac-like_cat"/>
</dbReference>
<keyword evidence="13" id="KW-1185">Reference proteome</keyword>
<comment type="catalytic activity">
    <reaction evidence="1">
        <text>inosine + phosphate = alpha-D-ribose 1-phosphate + hypoxanthine</text>
        <dbReference type="Rhea" id="RHEA:27646"/>
        <dbReference type="ChEBI" id="CHEBI:17368"/>
        <dbReference type="ChEBI" id="CHEBI:17596"/>
        <dbReference type="ChEBI" id="CHEBI:43474"/>
        <dbReference type="ChEBI" id="CHEBI:57720"/>
        <dbReference type="EC" id="2.4.2.1"/>
    </reaction>
    <physiologicalReaction direction="left-to-right" evidence="1">
        <dbReference type="Rhea" id="RHEA:27647"/>
    </physiologicalReaction>
</comment>
<dbReference type="PANTHER" id="PTHR30616">
    <property type="entry name" value="UNCHARACTERIZED PROTEIN YFIH"/>
    <property type="match status" value="1"/>
</dbReference>
<evidence type="ECO:0000256" key="4">
    <source>
        <dbReference type="ARBA" id="ARBA00022679"/>
    </source>
</evidence>
<keyword evidence="7" id="KW-0862">Zinc</keyword>
<comment type="caution">
    <text evidence="12">The sequence shown here is derived from an EMBL/GenBank/DDBJ whole genome shotgun (WGS) entry which is preliminary data.</text>
</comment>
<dbReference type="GO" id="GO:0017061">
    <property type="term" value="F:S-methyl-5-thioadenosine phosphorylase activity"/>
    <property type="evidence" value="ECO:0007669"/>
    <property type="project" value="UniProtKB-EC"/>
</dbReference>
<dbReference type="NCBIfam" id="TIGR00726">
    <property type="entry name" value="peptidoglycan editing factor PgeF"/>
    <property type="match status" value="1"/>
</dbReference>
<evidence type="ECO:0000256" key="1">
    <source>
        <dbReference type="ARBA" id="ARBA00000553"/>
    </source>
</evidence>
<evidence type="ECO:0000256" key="2">
    <source>
        <dbReference type="ARBA" id="ARBA00003215"/>
    </source>
</evidence>
<evidence type="ECO:0000256" key="7">
    <source>
        <dbReference type="ARBA" id="ARBA00022833"/>
    </source>
</evidence>
<evidence type="ECO:0000256" key="6">
    <source>
        <dbReference type="ARBA" id="ARBA00022801"/>
    </source>
</evidence>
<dbReference type="GO" id="GO:0016787">
    <property type="term" value="F:hydrolase activity"/>
    <property type="evidence" value="ECO:0007669"/>
    <property type="project" value="UniProtKB-KW"/>
</dbReference>
<dbReference type="Pfam" id="PF02578">
    <property type="entry name" value="Cu-oxidase_4"/>
    <property type="match status" value="1"/>
</dbReference>
<dbReference type="InterPro" id="IPR003730">
    <property type="entry name" value="Cu_polyphenol_OxRdtase"/>
</dbReference>
<proteinExistence type="inferred from homology"/>
<dbReference type="EMBL" id="AEVN01000083">
    <property type="protein sequence ID" value="EFY04394.1"/>
    <property type="molecule type" value="Genomic_DNA"/>
</dbReference>
<dbReference type="SUPFAM" id="SSF64438">
    <property type="entry name" value="CNF1/YfiH-like putative cysteine hydrolases"/>
    <property type="match status" value="1"/>
</dbReference>
<organism evidence="12 13">
    <name type="scientific">Phascolarctobacterium succinatutens YIT 12067</name>
    <dbReference type="NCBI Taxonomy" id="626939"/>
    <lineage>
        <taxon>Bacteria</taxon>
        <taxon>Bacillati</taxon>
        <taxon>Bacillota</taxon>
        <taxon>Negativicutes</taxon>
        <taxon>Acidaminococcales</taxon>
        <taxon>Acidaminococcaceae</taxon>
        <taxon>Phascolarctobacterium</taxon>
    </lineage>
</organism>
<dbReference type="OrthoDB" id="4279at2"/>
<evidence type="ECO:0000256" key="9">
    <source>
        <dbReference type="ARBA" id="ARBA00048968"/>
    </source>
</evidence>
<dbReference type="eggNOG" id="COG1496">
    <property type="taxonomic scope" value="Bacteria"/>
</dbReference>
<dbReference type="AlphaFoldDB" id="E8LFJ0"/>
<evidence type="ECO:0000313" key="13">
    <source>
        <dbReference type="Proteomes" id="UP000004923"/>
    </source>
</evidence>
<comment type="catalytic activity">
    <reaction evidence="8">
        <text>adenosine + H2O + H(+) = inosine + NH4(+)</text>
        <dbReference type="Rhea" id="RHEA:24408"/>
        <dbReference type="ChEBI" id="CHEBI:15377"/>
        <dbReference type="ChEBI" id="CHEBI:15378"/>
        <dbReference type="ChEBI" id="CHEBI:16335"/>
        <dbReference type="ChEBI" id="CHEBI:17596"/>
        <dbReference type="ChEBI" id="CHEBI:28938"/>
        <dbReference type="EC" id="3.5.4.4"/>
    </reaction>
    <physiologicalReaction direction="left-to-right" evidence="8">
        <dbReference type="Rhea" id="RHEA:24409"/>
    </physiologicalReaction>
</comment>
<comment type="similarity">
    <text evidence="3 11">Belongs to the purine nucleoside phosphorylase YfiH/LACC1 family.</text>
</comment>
<dbReference type="RefSeq" id="WP_009145980.1">
    <property type="nucleotide sequence ID" value="NZ_GL830916.1"/>
</dbReference>
<evidence type="ECO:0000256" key="5">
    <source>
        <dbReference type="ARBA" id="ARBA00022723"/>
    </source>
</evidence>
<dbReference type="PANTHER" id="PTHR30616:SF2">
    <property type="entry name" value="PURINE NUCLEOSIDE PHOSPHORYLASE LACC1"/>
    <property type="match status" value="1"/>
</dbReference>
<dbReference type="GO" id="GO:0005507">
    <property type="term" value="F:copper ion binding"/>
    <property type="evidence" value="ECO:0007669"/>
    <property type="project" value="TreeGrafter"/>
</dbReference>
<comment type="catalytic activity">
    <reaction evidence="10">
        <text>S-methyl-5'-thioadenosine + phosphate = 5-(methylsulfanyl)-alpha-D-ribose 1-phosphate + adenine</text>
        <dbReference type="Rhea" id="RHEA:11852"/>
        <dbReference type="ChEBI" id="CHEBI:16708"/>
        <dbReference type="ChEBI" id="CHEBI:17509"/>
        <dbReference type="ChEBI" id="CHEBI:43474"/>
        <dbReference type="ChEBI" id="CHEBI:58533"/>
        <dbReference type="EC" id="2.4.2.28"/>
    </reaction>
    <physiologicalReaction direction="left-to-right" evidence="10">
        <dbReference type="Rhea" id="RHEA:11853"/>
    </physiologicalReaction>
</comment>
<evidence type="ECO:0000256" key="3">
    <source>
        <dbReference type="ARBA" id="ARBA00007353"/>
    </source>
</evidence>
<name>E8LFJ0_9FIRM</name>
<comment type="catalytic activity">
    <reaction evidence="9">
        <text>adenosine + phosphate = alpha-D-ribose 1-phosphate + adenine</text>
        <dbReference type="Rhea" id="RHEA:27642"/>
        <dbReference type="ChEBI" id="CHEBI:16335"/>
        <dbReference type="ChEBI" id="CHEBI:16708"/>
        <dbReference type="ChEBI" id="CHEBI:43474"/>
        <dbReference type="ChEBI" id="CHEBI:57720"/>
        <dbReference type="EC" id="2.4.2.1"/>
    </reaction>
    <physiologicalReaction direction="left-to-right" evidence="9">
        <dbReference type="Rhea" id="RHEA:27643"/>
    </physiologicalReaction>
</comment>
<evidence type="ECO:0000256" key="11">
    <source>
        <dbReference type="RuleBase" id="RU361274"/>
    </source>
</evidence>
<accession>E8LFJ0</accession>
<keyword evidence="4" id="KW-0808">Transferase</keyword>
<keyword evidence="6" id="KW-0378">Hydrolase</keyword>
<gene>
    <name evidence="12" type="ORF">HMPREF9443_01631</name>
</gene>
<evidence type="ECO:0000256" key="8">
    <source>
        <dbReference type="ARBA" id="ARBA00047989"/>
    </source>
</evidence>
<evidence type="ECO:0000256" key="10">
    <source>
        <dbReference type="ARBA" id="ARBA00049893"/>
    </source>
</evidence>
<sequence length="275" mass="30044">MQDFIITQKNNIWWGMFPRLMQAGFGNACSCRLHGESDMVPGTLNLALHVGDEVELVLQNRRLFAQVLGLDASKFTTCEQVHGSNVAVVDEALVGAGATTLADTIKDTDALVTNLANVPLLLFFADCVPLLFADERQGVCAVAHAGWRGTVAQIGRNTVEAMQQSFGSRPADIVAAIGPSIGQCCYEVDDFVRSKAEGYEQFFAPRAEKPGKYLLDLWGYNRKVLLDAGLKAENILTAGVCTEHNHEMFCSYRAEQGKTGRMGVCLYRMSDNKNA</sequence>
<dbReference type="InterPro" id="IPR038371">
    <property type="entry name" value="Cu_polyphenol_OxRdtase_sf"/>
</dbReference>
<reference evidence="12 13" key="1">
    <citation type="submission" date="2011-01" db="EMBL/GenBank/DDBJ databases">
        <authorList>
            <person name="Weinstock G."/>
            <person name="Sodergren E."/>
            <person name="Clifton S."/>
            <person name="Fulton L."/>
            <person name="Fulton B."/>
            <person name="Courtney L."/>
            <person name="Fronick C."/>
            <person name="Harrison M."/>
            <person name="Strong C."/>
            <person name="Farmer C."/>
            <person name="Delahaunty K."/>
            <person name="Markovic C."/>
            <person name="Hall O."/>
            <person name="Minx P."/>
            <person name="Tomlinson C."/>
            <person name="Mitreva M."/>
            <person name="Hou S."/>
            <person name="Chen J."/>
            <person name="Wollam A."/>
            <person name="Pepin K.H."/>
            <person name="Johnson M."/>
            <person name="Bhonagiri V."/>
            <person name="Zhang X."/>
            <person name="Suruliraj S."/>
            <person name="Warren W."/>
            <person name="Chinwalla A."/>
            <person name="Mardis E.R."/>
            <person name="Wilson R.K."/>
        </authorList>
    </citation>
    <scope>NUCLEOTIDE SEQUENCE [LARGE SCALE GENOMIC DNA]</scope>
    <source>
        <strain evidence="12 13">YIT 12067</strain>
    </source>
</reference>
<keyword evidence="5" id="KW-0479">Metal-binding</keyword>
<evidence type="ECO:0000313" key="12">
    <source>
        <dbReference type="EMBL" id="EFY04394.1"/>
    </source>
</evidence>
<dbReference type="Proteomes" id="UP000004923">
    <property type="component" value="Unassembled WGS sequence"/>
</dbReference>
<dbReference type="Gene3D" id="3.60.140.10">
    <property type="entry name" value="CNF1/YfiH-like putative cysteine hydrolases"/>
    <property type="match status" value="1"/>
</dbReference>